<dbReference type="GO" id="GO:0005856">
    <property type="term" value="C:cytoskeleton"/>
    <property type="evidence" value="ECO:0007669"/>
    <property type="project" value="UniProtKB-ARBA"/>
</dbReference>
<dbReference type="EC" id="3.1.3.48" evidence="4"/>
<dbReference type="FunCoup" id="A2E639">
    <property type="interactions" value="252"/>
</dbReference>
<feature type="domain" description="Tyrosine specific protein phosphatases" evidence="16">
    <location>
        <begin position="254"/>
        <end position="319"/>
    </location>
</feature>
<keyword evidence="12" id="KW-0469">Meiosis</keyword>
<dbReference type="GO" id="GO:0051301">
    <property type="term" value="P:cell division"/>
    <property type="evidence" value="ECO:0007669"/>
    <property type="project" value="UniProtKB-KW"/>
</dbReference>
<dbReference type="Gene3D" id="3.90.190.10">
    <property type="entry name" value="Protein tyrosine phosphatase superfamily"/>
    <property type="match status" value="2"/>
</dbReference>
<name>A2E639_TRIV3</name>
<dbReference type="InParanoid" id="A2E639"/>
<evidence type="ECO:0000256" key="14">
    <source>
        <dbReference type="SAM" id="MobiDB-lite"/>
    </source>
</evidence>
<dbReference type="CDD" id="cd14499">
    <property type="entry name" value="CDC14_C"/>
    <property type="match status" value="1"/>
</dbReference>
<keyword evidence="7" id="KW-0132">Cell division</keyword>
<evidence type="ECO:0000259" key="16">
    <source>
        <dbReference type="PROSITE" id="PS50056"/>
    </source>
</evidence>
<dbReference type="Pfam" id="PF14671">
    <property type="entry name" value="DSPn"/>
    <property type="match status" value="1"/>
</dbReference>
<evidence type="ECO:0000256" key="3">
    <source>
        <dbReference type="ARBA" id="ARBA00007315"/>
    </source>
</evidence>
<dbReference type="VEuPathDB" id="TrichDB:TVAGG3_0366210"/>
<dbReference type="OrthoDB" id="266663at2759"/>
<keyword evidence="11" id="KW-0539">Nucleus</keyword>
<evidence type="ECO:0000256" key="5">
    <source>
        <dbReference type="ARBA" id="ARBA00022490"/>
    </source>
</evidence>
<evidence type="ECO:0000313" key="17">
    <source>
        <dbReference type="EMBL" id="EAY11881.1"/>
    </source>
</evidence>
<dbReference type="SMR" id="A2E639"/>
<evidence type="ECO:0000313" key="18">
    <source>
        <dbReference type="Proteomes" id="UP000001542"/>
    </source>
</evidence>
<evidence type="ECO:0000256" key="1">
    <source>
        <dbReference type="ARBA" id="ARBA00004123"/>
    </source>
</evidence>
<dbReference type="InterPro" id="IPR000387">
    <property type="entry name" value="Tyr_Pase_dom"/>
</dbReference>
<dbReference type="GO" id="GO:0000278">
    <property type="term" value="P:mitotic cell cycle"/>
    <property type="evidence" value="ECO:0007669"/>
    <property type="project" value="UniProtKB-ARBA"/>
</dbReference>
<protein>
    <recommendedName>
        <fullName evidence="4">protein-tyrosine-phosphatase</fullName>
        <ecNumber evidence="4">3.1.3.48</ecNumber>
    </recommendedName>
</protein>
<sequence length="435" mass="49299">MHTPPQPHQNIQIIKDRLIFSVLRIQPSNTSTLFNFSVDNDDRFQYLPFFSDFGPPELSHIHNFYLLVNQILSEHKEQIQYVCGFTPQKIANAVMFISSYNMIKNGLTPSEAFAPVSHLAASLKPYRDASSFPSTYDLTVMHCLKGLYRAMQFGWYRPETFNSSETIYYEQVENGDMNWLIPGKLLAFASPYATNKIQGGYTVSTPKELIPIFRERGITRIVRLCQRFYDEKLFVNAGFKHTELYFLDGSVPPNDILNKFLDIIESHDVIALHCKAGLGRTGTLAACYMIKDYGFDGDEAIGWIRICRPGSIIGPQQSYVLKFYELISKPSVPQSPVVSKNQVHTPTKILRKATEKPPPISTKTTDSSYTTPTTDRYGSKKTKQSSTPQREKHSEASAPRTPNSVTTMQAELAKHVTAVSLTPKHPQPRKYNRPK</sequence>
<dbReference type="PANTHER" id="PTHR23339">
    <property type="entry name" value="TYROSINE SPECIFIC PROTEIN PHOSPHATASE AND DUAL SPECIFICITY PROTEIN PHOSPHATASE"/>
    <property type="match status" value="1"/>
</dbReference>
<evidence type="ECO:0000256" key="13">
    <source>
        <dbReference type="ARBA" id="ARBA00023306"/>
    </source>
</evidence>
<comment type="similarity">
    <text evidence="3">Belongs to the protein-tyrosine phosphatase family. Non-receptor class CDC14 subfamily.</text>
</comment>
<feature type="domain" description="Tyrosine-protein phosphatase" evidence="15">
    <location>
        <begin position="188"/>
        <end position="332"/>
    </location>
</feature>
<dbReference type="FunFam" id="3.90.190.10:FF:000288">
    <property type="entry name" value="Dual specificity protein phosphatase CDC14A, putative"/>
    <property type="match status" value="1"/>
</dbReference>
<dbReference type="InterPro" id="IPR029021">
    <property type="entry name" value="Prot-tyrosine_phosphatase-like"/>
</dbReference>
<keyword evidence="18" id="KW-1185">Reference proteome</keyword>
<dbReference type="InterPro" id="IPR016130">
    <property type="entry name" value="Tyr_Pase_AS"/>
</dbReference>
<feature type="compositionally biased region" description="Low complexity" evidence="14">
    <location>
        <begin position="361"/>
        <end position="374"/>
    </location>
</feature>
<evidence type="ECO:0000256" key="7">
    <source>
        <dbReference type="ARBA" id="ARBA00022618"/>
    </source>
</evidence>
<dbReference type="GO" id="GO:0007096">
    <property type="term" value="P:regulation of exit from mitosis"/>
    <property type="evidence" value="ECO:0000318"/>
    <property type="project" value="GO_Central"/>
</dbReference>
<dbReference type="GO" id="GO:0032954">
    <property type="term" value="P:regulation of cytokinetic process"/>
    <property type="evidence" value="ECO:0007669"/>
    <property type="project" value="UniProtKB-ARBA"/>
</dbReference>
<dbReference type="GO" id="GO:0051321">
    <property type="term" value="P:meiotic cell cycle"/>
    <property type="evidence" value="ECO:0007669"/>
    <property type="project" value="UniProtKB-KW"/>
</dbReference>
<dbReference type="InterPro" id="IPR050561">
    <property type="entry name" value="PTP"/>
</dbReference>
<dbReference type="GO" id="GO:0032467">
    <property type="term" value="P:positive regulation of cytokinesis"/>
    <property type="evidence" value="ECO:0000318"/>
    <property type="project" value="GO_Central"/>
</dbReference>
<dbReference type="STRING" id="5722.A2E639"/>
<dbReference type="eggNOG" id="KOG1720">
    <property type="taxonomic scope" value="Eukaryota"/>
</dbReference>
<dbReference type="GO" id="GO:0033554">
    <property type="term" value="P:cellular response to stress"/>
    <property type="evidence" value="ECO:0007669"/>
    <property type="project" value="UniProtKB-ARBA"/>
</dbReference>
<feature type="compositionally biased region" description="Basic residues" evidence="14">
    <location>
        <begin position="426"/>
        <end position="435"/>
    </location>
</feature>
<keyword evidence="8" id="KW-0498">Mitosis</keyword>
<accession>A2E639</accession>
<keyword evidence="13" id="KW-0131">Cell cycle</keyword>
<dbReference type="VEuPathDB" id="TrichDB:TVAG_362610"/>
<evidence type="ECO:0000256" key="6">
    <source>
        <dbReference type="ARBA" id="ARBA00022553"/>
    </source>
</evidence>
<dbReference type="InterPro" id="IPR029260">
    <property type="entry name" value="DSPn"/>
</dbReference>
<gene>
    <name evidence="17" type="ORF">TVAG_362610</name>
</gene>
<keyword evidence="5" id="KW-0963">Cytoplasm</keyword>
<keyword evidence="6" id="KW-0597">Phosphoprotein</keyword>
<organism evidence="17 18">
    <name type="scientific">Trichomonas vaginalis (strain ATCC PRA-98 / G3)</name>
    <dbReference type="NCBI Taxonomy" id="412133"/>
    <lineage>
        <taxon>Eukaryota</taxon>
        <taxon>Metamonada</taxon>
        <taxon>Parabasalia</taxon>
        <taxon>Trichomonadida</taxon>
        <taxon>Trichomonadidae</taxon>
        <taxon>Trichomonas</taxon>
    </lineage>
</organism>
<dbReference type="EMBL" id="DS113311">
    <property type="protein sequence ID" value="EAY11881.1"/>
    <property type="molecule type" value="Genomic_DNA"/>
</dbReference>
<dbReference type="CDD" id="cd17657">
    <property type="entry name" value="CDC14_N"/>
    <property type="match status" value="1"/>
</dbReference>
<dbReference type="GO" id="GO:0000226">
    <property type="term" value="P:microtubule cytoskeleton organization"/>
    <property type="evidence" value="ECO:0000318"/>
    <property type="project" value="GO_Central"/>
</dbReference>
<dbReference type="InterPro" id="IPR044506">
    <property type="entry name" value="CDC14_C"/>
</dbReference>
<dbReference type="AlphaFoldDB" id="A2E639"/>
<dbReference type="SUPFAM" id="SSF52799">
    <property type="entry name" value="(Phosphotyrosine protein) phosphatases II"/>
    <property type="match status" value="2"/>
</dbReference>
<keyword evidence="10" id="KW-0904">Protein phosphatase</keyword>
<evidence type="ECO:0000256" key="8">
    <source>
        <dbReference type="ARBA" id="ARBA00022776"/>
    </source>
</evidence>
<evidence type="ECO:0000256" key="11">
    <source>
        <dbReference type="ARBA" id="ARBA00023242"/>
    </source>
</evidence>
<feature type="region of interest" description="Disordered" evidence="14">
    <location>
        <begin position="332"/>
        <end position="435"/>
    </location>
</feature>
<dbReference type="PROSITE" id="PS50054">
    <property type="entry name" value="TYR_PHOSPHATASE_DUAL"/>
    <property type="match status" value="1"/>
</dbReference>
<keyword evidence="9" id="KW-0378">Hydrolase</keyword>
<feature type="compositionally biased region" description="Low complexity" evidence="14">
    <location>
        <begin position="332"/>
        <end position="343"/>
    </location>
</feature>
<dbReference type="RefSeq" id="XP_001324104.1">
    <property type="nucleotide sequence ID" value="XM_001324069.1"/>
</dbReference>
<reference evidence="17" key="2">
    <citation type="journal article" date="2007" name="Science">
        <title>Draft genome sequence of the sexually transmitted pathogen Trichomonas vaginalis.</title>
        <authorList>
            <person name="Carlton J.M."/>
            <person name="Hirt R.P."/>
            <person name="Silva J.C."/>
            <person name="Delcher A.L."/>
            <person name="Schatz M."/>
            <person name="Zhao Q."/>
            <person name="Wortman J.R."/>
            <person name="Bidwell S.L."/>
            <person name="Alsmark U.C.M."/>
            <person name="Besteiro S."/>
            <person name="Sicheritz-Ponten T."/>
            <person name="Noel C.J."/>
            <person name="Dacks J.B."/>
            <person name="Foster P.G."/>
            <person name="Simillion C."/>
            <person name="Van de Peer Y."/>
            <person name="Miranda-Saavedra D."/>
            <person name="Barton G.J."/>
            <person name="Westrop G.D."/>
            <person name="Mueller S."/>
            <person name="Dessi D."/>
            <person name="Fiori P.L."/>
            <person name="Ren Q."/>
            <person name="Paulsen I."/>
            <person name="Zhang H."/>
            <person name="Bastida-Corcuera F.D."/>
            <person name="Simoes-Barbosa A."/>
            <person name="Brown M.T."/>
            <person name="Hayes R.D."/>
            <person name="Mukherjee M."/>
            <person name="Okumura C.Y."/>
            <person name="Schneider R."/>
            <person name="Smith A.J."/>
            <person name="Vanacova S."/>
            <person name="Villalvazo M."/>
            <person name="Haas B.J."/>
            <person name="Pertea M."/>
            <person name="Feldblyum T.V."/>
            <person name="Utterback T.R."/>
            <person name="Shu C.L."/>
            <person name="Osoegawa K."/>
            <person name="de Jong P.J."/>
            <person name="Hrdy I."/>
            <person name="Horvathova L."/>
            <person name="Zubacova Z."/>
            <person name="Dolezal P."/>
            <person name="Malik S.B."/>
            <person name="Logsdon J.M. Jr."/>
            <person name="Henze K."/>
            <person name="Gupta A."/>
            <person name="Wang C.C."/>
            <person name="Dunne R.L."/>
            <person name="Upcroft J.A."/>
            <person name="Upcroft P."/>
            <person name="White O."/>
            <person name="Salzberg S.L."/>
            <person name="Tang P."/>
            <person name="Chiu C.-H."/>
            <person name="Lee Y.-S."/>
            <person name="Embley T.M."/>
            <person name="Coombs G.H."/>
            <person name="Mottram J.C."/>
            <person name="Tachezy J."/>
            <person name="Fraser-Liggett C.M."/>
            <person name="Johnson P.J."/>
        </authorList>
    </citation>
    <scope>NUCLEOTIDE SEQUENCE [LARGE SCALE GENOMIC DNA]</scope>
    <source>
        <strain evidence="17">G3</strain>
    </source>
</reference>
<dbReference type="GO" id="GO:0004725">
    <property type="term" value="F:protein tyrosine phosphatase activity"/>
    <property type="evidence" value="ECO:0000318"/>
    <property type="project" value="GO_Central"/>
</dbReference>
<evidence type="ECO:0000256" key="9">
    <source>
        <dbReference type="ARBA" id="ARBA00022801"/>
    </source>
</evidence>
<evidence type="ECO:0000256" key="12">
    <source>
        <dbReference type="ARBA" id="ARBA00023254"/>
    </source>
</evidence>
<proteinExistence type="inferred from homology"/>
<dbReference type="PROSITE" id="PS00383">
    <property type="entry name" value="TYR_PHOSPHATASE_1"/>
    <property type="match status" value="1"/>
</dbReference>
<comment type="subcellular location">
    <subcellularLocation>
        <location evidence="2">Cytoplasm</location>
    </subcellularLocation>
    <subcellularLocation>
        <location evidence="1">Nucleus</location>
    </subcellularLocation>
</comment>
<evidence type="ECO:0000256" key="10">
    <source>
        <dbReference type="ARBA" id="ARBA00022912"/>
    </source>
</evidence>
<dbReference type="OMA" id="HRANAVC"/>
<dbReference type="GO" id="GO:0005737">
    <property type="term" value="C:cytoplasm"/>
    <property type="evidence" value="ECO:0000318"/>
    <property type="project" value="GO_Central"/>
</dbReference>
<feature type="compositionally biased region" description="Polar residues" evidence="14">
    <location>
        <begin position="400"/>
        <end position="409"/>
    </location>
</feature>
<evidence type="ECO:0000256" key="4">
    <source>
        <dbReference type="ARBA" id="ARBA00013064"/>
    </source>
</evidence>
<evidence type="ECO:0000256" key="2">
    <source>
        <dbReference type="ARBA" id="ARBA00004496"/>
    </source>
</evidence>
<dbReference type="Proteomes" id="UP000001542">
    <property type="component" value="Unassembled WGS sequence"/>
</dbReference>
<evidence type="ECO:0000259" key="15">
    <source>
        <dbReference type="PROSITE" id="PS50054"/>
    </source>
</evidence>
<dbReference type="GO" id="GO:0031981">
    <property type="term" value="C:nuclear lumen"/>
    <property type="evidence" value="ECO:0007669"/>
    <property type="project" value="UniProtKB-ARBA"/>
</dbReference>
<dbReference type="KEGG" id="tva:4769839"/>
<dbReference type="PROSITE" id="PS50056">
    <property type="entry name" value="TYR_PHOSPHATASE_2"/>
    <property type="match status" value="1"/>
</dbReference>
<dbReference type="Pfam" id="PF22785">
    <property type="entry name" value="Tc-R-P"/>
    <property type="match status" value="1"/>
</dbReference>
<dbReference type="InterPro" id="IPR020422">
    <property type="entry name" value="TYR_PHOSPHATASE_DUAL_dom"/>
</dbReference>
<dbReference type="FunFam" id="3.90.190.10:FF:000038">
    <property type="entry name" value="Tyrosine-protein phosphatase CDC14"/>
    <property type="match status" value="1"/>
</dbReference>
<reference evidence="17" key="1">
    <citation type="submission" date="2006-10" db="EMBL/GenBank/DDBJ databases">
        <authorList>
            <person name="Amadeo P."/>
            <person name="Zhao Q."/>
            <person name="Wortman J."/>
            <person name="Fraser-Liggett C."/>
            <person name="Carlton J."/>
        </authorList>
    </citation>
    <scope>NUCLEOTIDE SEQUENCE</scope>
    <source>
        <strain evidence="17">G3</strain>
    </source>
</reference>